<sequence>MDAGGCLETVATDPLPVNNCARAMRSLVKYDSVLMPYSQSRAMACYVLHPASSVVVCDPIQRLEVWATCPFSCWPAWLWRWRILITVILVTESLLVPWLSIMHCWALKPTSSPCGYSSASSDLLILLPLCVKGPMGKTLKSPSVLLMALDFVHWSCRLCPRFSISVSEALADVWRCRSSYMTNSARRRSSRVLSSPE</sequence>
<dbReference type="EMBL" id="CM055730">
    <property type="protein sequence ID" value="KAJ8014140.1"/>
    <property type="molecule type" value="Genomic_DNA"/>
</dbReference>
<evidence type="ECO:0000313" key="1">
    <source>
        <dbReference type="EMBL" id="KAJ8014140.1"/>
    </source>
</evidence>
<dbReference type="Proteomes" id="UP001157502">
    <property type="component" value="Chromosome 3"/>
</dbReference>
<proteinExistence type="predicted"/>
<keyword evidence="2" id="KW-1185">Reference proteome</keyword>
<name>A0ACC2HEP4_DALPE</name>
<protein>
    <submittedName>
        <fullName evidence="1">Uncharacterized protein</fullName>
    </submittedName>
</protein>
<reference evidence="1" key="1">
    <citation type="submission" date="2021-05" db="EMBL/GenBank/DDBJ databases">
        <authorList>
            <person name="Pan Q."/>
            <person name="Jouanno E."/>
            <person name="Zahm M."/>
            <person name="Klopp C."/>
            <person name="Cabau C."/>
            <person name="Louis A."/>
            <person name="Berthelot C."/>
            <person name="Parey E."/>
            <person name="Roest Crollius H."/>
            <person name="Montfort J."/>
            <person name="Robinson-Rechavi M."/>
            <person name="Bouchez O."/>
            <person name="Lampietro C."/>
            <person name="Lopez Roques C."/>
            <person name="Donnadieu C."/>
            <person name="Postlethwait J."/>
            <person name="Bobe J."/>
            <person name="Dillon D."/>
            <person name="Chandos A."/>
            <person name="von Hippel F."/>
            <person name="Guiguen Y."/>
        </authorList>
    </citation>
    <scope>NUCLEOTIDE SEQUENCE</scope>
    <source>
        <strain evidence="1">YG-Jan2019</strain>
    </source>
</reference>
<evidence type="ECO:0000313" key="2">
    <source>
        <dbReference type="Proteomes" id="UP001157502"/>
    </source>
</evidence>
<comment type="caution">
    <text evidence="1">The sequence shown here is derived from an EMBL/GenBank/DDBJ whole genome shotgun (WGS) entry which is preliminary data.</text>
</comment>
<gene>
    <name evidence="1" type="ORF">DPEC_G00037160</name>
</gene>
<organism evidence="1 2">
    <name type="scientific">Dallia pectoralis</name>
    <name type="common">Alaska blackfish</name>
    <dbReference type="NCBI Taxonomy" id="75939"/>
    <lineage>
        <taxon>Eukaryota</taxon>
        <taxon>Metazoa</taxon>
        <taxon>Chordata</taxon>
        <taxon>Craniata</taxon>
        <taxon>Vertebrata</taxon>
        <taxon>Euteleostomi</taxon>
        <taxon>Actinopterygii</taxon>
        <taxon>Neopterygii</taxon>
        <taxon>Teleostei</taxon>
        <taxon>Protacanthopterygii</taxon>
        <taxon>Esociformes</taxon>
        <taxon>Umbridae</taxon>
        <taxon>Dallia</taxon>
    </lineage>
</organism>
<accession>A0ACC2HEP4</accession>